<name>A0A6S7G1H3_PARCT</name>
<evidence type="ECO:0000313" key="1">
    <source>
        <dbReference type="EMBL" id="CAB3985748.1"/>
    </source>
</evidence>
<evidence type="ECO:0000313" key="2">
    <source>
        <dbReference type="Proteomes" id="UP001152795"/>
    </source>
</evidence>
<proteinExistence type="predicted"/>
<dbReference type="AlphaFoldDB" id="A0A6S7G1H3"/>
<keyword evidence="2" id="KW-1185">Reference proteome</keyword>
<dbReference type="Proteomes" id="UP001152795">
    <property type="component" value="Unassembled WGS sequence"/>
</dbReference>
<gene>
    <name evidence="1" type="ORF">PACLA_8A011770</name>
</gene>
<comment type="caution">
    <text evidence="1">The sequence shown here is derived from an EMBL/GenBank/DDBJ whole genome shotgun (WGS) entry which is preliminary data.</text>
</comment>
<accession>A0A6S7G1H3</accession>
<organism evidence="1 2">
    <name type="scientific">Paramuricea clavata</name>
    <name type="common">Red gorgonian</name>
    <name type="synonym">Violescent sea-whip</name>
    <dbReference type="NCBI Taxonomy" id="317549"/>
    <lineage>
        <taxon>Eukaryota</taxon>
        <taxon>Metazoa</taxon>
        <taxon>Cnidaria</taxon>
        <taxon>Anthozoa</taxon>
        <taxon>Octocorallia</taxon>
        <taxon>Malacalcyonacea</taxon>
        <taxon>Plexauridae</taxon>
        <taxon>Paramuricea</taxon>
    </lineage>
</organism>
<protein>
    <submittedName>
        <fullName evidence="1">Uncharacterized protein</fullName>
    </submittedName>
</protein>
<dbReference type="EMBL" id="CACRXK020000915">
    <property type="protein sequence ID" value="CAB3985748.1"/>
    <property type="molecule type" value="Genomic_DNA"/>
</dbReference>
<sequence>MSIVKCSFNTIVGGKCSYDPKDRKKSTEIVPLQACKRDIAGHRSLWAIPDVENEVELILARASIFSSPDHKNNLSYTISPAHRASLGIGWCRGSNRCRIPEELSQHQNGKASRGRRQWPKAERGEYLHKRLFWRRCQSGKRYLKSDYKHTPSCEQCDSLDNAMDEIRKAVIKLGESRACYSSLVELKEELLFIVEKSKQDITSWKAHLLRSVNQDEARVDIIDKLDETSVLLVQDWAMKFLPRKYRESQSDWFSKRGIS</sequence>
<dbReference type="OrthoDB" id="5986789at2759"/>
<reference evidence="1" key="1">
    <citation type="submission" date="2020-04" db="EMBL/GenBank/DDBJ databases">
        <authorList>
            <person name="Alioto T."/>
            <person name="Alioto T."/>
            <person name="Gomez Garrido J."/>
        </authorList>
    </citation>
    <scope>NUCLEOTIDE SEQUENCE</scope>
    <source>
        <strain evidence="1">A484AB</strain>
    </source>
</reference>